<dbReference type="Proteomes" id="UP001156641">
    <property type="component" value="Unassembled WGS sequence"/>
</dbReference>
<sequence>MEQISFNFEAFFPASITADSQLTEPGHATDATSPNQQAEASAPVLQTPQNSNAASPREPAKPAIAPKVRRPRETIVLAPPPQPETPAPAAANSEARKFPSFADALSFLETAPDLTPTKRRDYRSALISAAKLLGQPPQGIRLDLQALSDTILALTPKLRGHQVKRRQNIRSGINKVAALMGLAHPHQPGADGLMPAWLDLKRRLDAEYDRHHLTRLARYCSDRNIEPEAVTSAVFTAFGRDLAASAIISDRTAYLRKVTNQWARLIDRYRELGLQALVLPDKKARLTFPATKFMESFRQELDKFKAAMTPENLGALHDDLDLPAEQRPFRPSRPLKPSTVALRVYQLRCAASALIHAGHDAKELTNLAGLFTPASRVKTVVRILRERGAEPRSSFVAGIIEALRHAARFCQADAYVHAELARIKGIVEPANNGVVSKNRERLRAMIEPNTRAIIMMLPQFLLEGAKKCTDPLDAARRVRVAVMIELLTVVAPRLGNLNLLHLERSLRRATNGKSRAMYLIVDETEVKNGVPIERLLPAATAELIEIWLEKFRPLLAKPGNPWIFPGKKEKPMTKDLLGSWITRAVRDYAKVEVHPHLFRHFCAWLHLHYHPGDYEGVRRLLGHKRLETSIKSYIAFEQDVAAARHDDAVLKERQVAKRVARQMLEGFRPGKVTRGPKKGAFHAEKS</sequence>
<feature type="compositionally biased region" description="Polar residues" evidence="2">
    <location>
        <begin position="30"/>
        <end position="54"/>
    </location>
</feature>
<evidence type="ECO:0000259" key="3">
    <source>
        <dbReference type="PROSITE" id="PS51898"/>
    </source>
</evidence>
<evidence type="ECO:0000313" key="5">
    <source>
        <dbReference type="Proteomes" id="UP001156641"/>
    </source>
</evidence>
<dbReference type="EMBL" id="BSOS01000043">
    <property type="protein sequence ID" value="GLR66932.1"/>
    <property type="molecule type" value="Genomic_DNA"/>
</dbReference>
<organism evidence="4 5">
    <name type="scientific">Acidocella aquatica</name>
    <dbReference type="NCBI Taxonomy" id="1922313"/>
    <lineage>
        <taxon>Bacteria</taxon>
        <taxon>Pseudomonadati</taxon>
        <taxon>Pseudomonadota</taxon>
        <taxon>Alphaproteobacteria</taxon>
        <taxon>Acetobacterales</taxon>
        <taxon>Acidocellaceae</taxon>
        <taxon>Acidocella</taxon>
    </lineage>
</organism>
<keyword evidence="5" id="KW-1185">Reference proteome</keyword>
<dbReference type="Gene3D" id="1.10.443.10">
    <property type="entry name" value="Intergrase catalytic core"/>
    <property type="match status" value="1"/>
</dbReference>
<evidence type="ECO:0000313" key="4">
    <source>
        <dbReference type="EMBL" id="GLR66932.1"/>
    </source>
</evidence>
<evidence type="ECO:0000256" key="1">
    <source>
        <dbReference type="ARBA" id="ARBA00023172"/>
    </source>
</evidence>
<dbReference type="Pfam" id="PF00589">
    <property type="entry name" value="Phage_integrase"/>
    <property type="match status" value="1"/>
</dbReference>
<dbReference type="SUPFAM" id="SSF56349">
    <property type="entry name" value="DNA breaking-rejoining enzymes"/>
    <property type="match status" value="1"/>
</dbReference>
<name>A0ABQ6A5I5_9PROT</name>
<keyword evidence="1" id="KW-0233">DNA recombination</keyword>
<feature type="domain" description="Tyr recombinase" evidence="3">
    <location>
        <begin position="456"/>
        <end position="651"/>
    </location>
</feature>
<dbReference type="InterPro" id="IPR013762">
    <property type="entry name" value="Integrase-like_cat_sf"/>
</dbReference>
<evidence type="ECO:0000256" key="2">
    <source>
        <dbReference type="SAM" id="MobiDB-lite"/>
    </source>
</evidence>
<proteinExistence type="predicted"/>
<comment type="caution">
    <text evidence="4">The sequence shown here is derived from an EMBL/GenBank/DDBJ whole genome shotgun (WGS) entry which is preliminary data.</text>
</comment>
<feature type="region of interest" description="Disordered" evidence="2">
    <location>
        <begin position="21"/>
        <end position="72"/>
    </location>
</feature>
<protein>
    <recommendedName>
        <fullName evidence="3">Tyr recombinase domain-containing protein</fullName>
    </recommendedName>
</protein>
<accession>A0ABQ6A5I5</accession>
<reference evidence="5" key="1">
    <citation type="journal article" date="2019" name="Int. J. Syst. Evol. Microbiol.">
        <title>The Global Catalogue of Microorganisms (GCM) 10K type strain sequencing project: providing services to taxonomists for standard genome sequencing and annotation.</title>
        <authorList>
            <consortium name="The Broad Institute Genomics Platform"/>
            <consortium name="The Broad Institute Genome Sequencing Center for Infectious Disease"/>
            <person name="Wu L."/>
            <person name="Ma J."/>
        </authorList>
    </citation>
    <scope>NUCLEOTIDE SEQUENCE [LARGE SCALE GENOMIC DNA]</scope>
    <source>
        <strain evidence="5">NBRC 112502</strain>
    </source>
</reference>
<dbReference type="InterPro" id="IPR011010">
    <property type="entry name" value="DNA_brk_join_enz"/>
</dbReference>
<dbReference type="PROSITE" id="PS51898">
    <property type="entry name" value="TYR_RECOMBINASE"/>
    <property type="match status" value="1"/>
</dbReference>
<dbReference type="CDD" id="cd00397">
    <property type="entry name" value="DNA_BRE_C"/>
    <property type="match status" value="1"/>
</dbReference>
<dbReference type="InterPro" id="IPR002104">
    <property type="entry name" value="Integrase_catalytic"/>
</dbReference>
<gene>
    <name evidence="4" type="ORF">GCM10010909_16120</name>
</gene>